<feature type="transmembrane region" description="Helical" evidence="1">
    <location>
        <begin position="162"/>
        <end position="186"/>
    </location>
</feature>
<evidence type="ECO:0000256" key="1">
    <source>
        <dbReference type="SAM" id="Phobius"/>
    </source>
</evidence>
<organism evidence="2 3">
    <name type="scientific">Streblomastix strix</name>
    <dbReference type="NCBI Taxonomy" id="222440"/>
    <lineage>
        <taxon>Eukaryota</taxon>
        <taxon>Metamonada</taxon>
        <taxon>Preaxostyla</taxon>
        <taxon>Oxymonadida</taxon>
        <taxon>Streblomastigidae</taxon>
        <taxon>Streblomastix</taxon>
    </lineage>
</organism>
<dbReference type="Proteomes" id="UP000324800">
    <property type="component" value="Unassembled WGS sequence"/>
</dbReference>
<evidence type="ECO:0008006" key="4">
    <source>
        <dbReference type="Google" id="ProtNLM"/>
    </source>
</evidence>
<comment type="caution">
    <text evidence="2">The sequence shown here is derived from an EMBL/GenBank/DDBJ whole genome shotgun (WGS) entry which is preliminary data.</text>
</comment>
<dbReference type="AlphaFoldDB" id="A0A5J4WLP5"/>
<gene>
    <name evidence="2" type="ORF">EZS28_008475</name>
</gene>
<proteinExistence type="predicted"/>
<keyword evidence="1" id="KW-0472">Membrane</keyword>
<sequence length="217" mass="25249">MAFIIFTPQNLSAYYAALAQACKKFQEQNEVSIEGLSDKLMQSEGVFNKEPQNLYYNNHFYDLQQQEDKIDQVYQLEKAKPYKEYVDFGFIWQKKQQVYKRQQTQDEYNYSQTGPSADDCYKTLPNTVVREIQTNNYFKQKAVDLLVDYQDFIHGDSATLNVALFSFLIVVYRLPLVIAVGQVMLLNCFSNTKTLTQAGAQIKLINSYLNLIKMMIK</sequence>
<evidence type="ECO:0000313" key="2">
    <source>
        <dbReference type="EMBL" id="KAA6395997.1"/>
    </source>
</evidence>
<name>A0A5J4WLP5_9EUKA</name>
<keyword evidence="1" id="KW-1133">Transmembrane helix</keyword>
<reference evidence="2 3" key="1">
    <citation type="submission" date="2019-03" db="EMBL/GenBank/DDBJ databases">
        <title>Single cell metagenomics reveals metabolic interactions within the superorganism composed of flagellate Streblomastix strix and complex community of Bacteroidetes bacteria on its surface.</title>
        <authorList>
            <person name="Treitli S.C."/>
            <person name="Kolisko M."/>
            <person name="Husnik F."/>
            <person name="Keeling P."/>
            <person name="Hampl V."/>
        </authorList>
    </citation>
    <scope>NUCLEOTIDE SEQUENCE [LARGE SCALE GENOMIC DNA]</scope>
    <source>
        <strain evidence="2">ST1C</strain>
    </source>
</reference>
<accession>A0A5J4WLP5</accession>
<protein>
    <recommendedName>
        <fullName evidence="4">Transmembrane protein</fullName>
    </recommendedName>
</protein>
<dbReference type="EMBL" id="SNRW01001542">
    <property type="protein sequence ID" value="KAA6395997.1"/>
    <property type="molecule type" value="Genomic_DNA"/>
</dbReference>
<evidence type="ECO:0000313" key="3">
    <source>
        <dbReference type="Proteomes" id="UP000324800"/>
    </source>
</evidence>
<keyword evidence="1" id="KW-0812">Transmembrane</keyword>